<name>A0A4R7CVM9_9SPHI</name>
<organism evidence="1 2">
    <name type="scientific">Sphingobacterium paludis</name>
    <dbReference type="NCBI Taxonomy" id="1476465"/>
    <lineage>
        <taxon>Bacteria</taxon>
        <taxon>Pseudomonadati</taxon>
        <taxon>Bacteroidota</taxon>
        <taxon>Sphingobacteriia</taxon>
        <taxon>Sphingobacteriales</taxon>
        <taxon>Sphingobacteriaceae</taxon>
        <taxon>Sphingobacterium</taxon>
    </lineage>
</organism>
<comment type="caution">
    <text evidence="1">The sequence shown here is derived from an EMBL/GenBank/DDBJ whole genome shotgun (WGS) entry which is preliminary data.</text>
</comment>
<proteinExistence type="predicted"/>
<evidence type="ECO:0000313" key="2">
    <source>
        <dbReference type="Proteomes" id="UP000294752"/>
    </source>
</evidence>
<keyword evidence="2" id="KW-1185">Reference proteome</keyword>
<gene>
    <name evidence="1" type="ORF">B0I21_10695</name>
</gene>
<accession>A0A4R7CVM9</accession>
<protein>
    <submittedName>
        <fullName evidence="1">Uncharacterized protein</fullName>
    </submittedName>
</protein>
<dbReference type="AlphaFoldDB" id="A0A4R7CVM9"/>
<dbReference type="Proteomes" id="UP000294752">
    <property type="component" value="Unassembled WGS sequence"/>
</dbReference>
<reference evidence="1 2" key="1">
    <citation type="submission" date="2019-03" db="EMBL/GenBank/DDBJ databases">
        <title>Genomic Encyclopedia of Type Strains, Phase III (KMG-III): the genomes of soil and plant-associated and newly described type strains.</title>
        <authorList>
            <person name="Whitman W."/>
        </authorList>
    </citation>
    <scope>NUCLEOTIDE SEQUENCE [LARGE SCALE GENOMIC DNA]</scope>
    <source>
        <strain evidence="1 2">CGMCC 1.12801</strain>
    </source>
</reference>
<sequence>MDTHLQDFFLKSKNKLFYRKMASLFKKNERLLVSIRLFHRPSRPSTGCENIHSSNLQVSSIPCFPYFWKAALLKTR</sequence>
<evidence type="ECO:0000313" key="1">
    <source>
        <dbReference type="EMBL" id="TDS12240.1"/>
    </source>
</evidence>
<dbReference type="EMBL" id="SNZV01000006">
    <property type="protein sequence ID" value="TDS12240.1"/>
    <property type="molecule type" value="Genomic_DNA"/>
</dbReference>